<sequence length="65" mass="7045">MVADCNIRSTHHATVPGSSQAFLKGRGRDTSRGLAVDRGTRGGQGVFYWPDVLTLLTEELRAVSE</sequence>
<evidence type="ECO:0000313" key="3">
    <source>
        <dbReference type="Proteomes" id="UP000009319"/>
    </source>
</evidence>
<evidence type="ECO:0000256" key="1">
    <source>
        <dbReference type="SAM" id="MobiDB-lite"/>
    </source>
</evidence>
<protein>
    <submittedName>
        <fullName evidence="2">Uncharacterized protein</fullName>
    </submittedName>
</protein>
<keyword evidence="3" id="KW-1185">Reference proteome</keyword>
<proteinExistence type="predicted"/>
<dbReference type="HOGENOM" id="CLU_2846845_0_0_5"/>
<dbReference type="AlphaFoldDB" id="K0PWF6"/>
<evidence type="ECO:0000313" key="2">
    <source>
        <dbReference type="EMBL" id="CCM75612.1"/>
    </source>
</evidence>
<feature type="region of interest" description="Disordered" evidence="1">
    <location>
        <begin position="16"/>
        <end position="42"/>
    </location>
</feature>
<dbReference type="EMBL" id="CANI01000018">
    <property type="protein sequence ID" value="CCM75612.1"/>
    <property type="molecule type" value="Genomic_DNA"/>
</dbReference>
<accession>K0PWF6</accession>
<organism evidence="2 3">
    <name type="scientific">Rhizobium mesoamericanum STM3625</name>
    <dbReference type="NCBI Taxonomy" id="1211777"/>
    <lineage>
        <taxon>Bacteria</taxon>
        <taxon>Pseudomonadati</taxon>
        <taxon>Pseudomonadota</taxon>
        <taxon>Alphaproteobacteria</taxon>
        <taxon>Hyphomicrobiales</taxon>
        <taxon>Rhizobiaceae</taxon>
        <taxon>Rhizobium/Agrobacterium group</taxon>
        <taxon>Rhizobium</taxon>
    </lineage>
</organism>
<reference evidence="2 3" key="1">
    <citation type="journal article" date="2013" name="Genome Announc.">
        <title>Draft Genome Sequence of Rhizobium mesoamericanum STM3625, a Nitrogen-Fixing Symbiont of Mimosa pudica Isolated in French Guiana (South America).</title>
        <authorList>
            <person name="Moulin L."/>
            <person name="Mornico D."/>
            <person name="Melkonian R."/>
            <person name="Klonowska A."/>
        </authorList>
    </citation>
    <scope>NUCLEOTIDE SEQUENCE [LARGE SCALE GENOMIC DNA]</scope>
    <source>
        <strain evidence="2 3">STM3625</strain>
    </source>
</reference>
<dbReference type="Proteomes" id="UP000009319">
    <property type="component" value="Unassembled WGS sequence"/>
</dbReference>
<comment type="caution">
    <text evidence="2">The sequence shown here is derived from an EMBL/GenBank/DDBJ whole genome shotgun (WGS) entry which is preliminary data.</text>
</comment>
<name>K0PWF6_9HYPH</name>
<gene>
    <name evidence="2" type="ORF">BN77_2776</name>
</gene>